<dbReference type="PROSITE" id="PS00022">
    <property type="entry name" value="EGF_1"/>
    <property type="match status" value="1"/>
</dbReference>
<sequence>MFAKRFLLPILIAPLPTYSQNNSDPKVVCVPGQCIQGWSNITIGATFTASGFSLPLHLLPGQYDERTSPQYLHDVITSSSLAISPSIGFPNSTRLPLDLQLEPGLAIYSGVRYSGQAAFSSLPDTPLVNTSVPLGTTQSLAVPENVAASITTGPGSSVSLTIWDSVPDVNQLPSNAAGSLFLSNLQSTACSPACASGGVCTANGTCRCAAGFTGSSCEQCQSGFFGPNCQPCPGDCESCDQGISGTGRCLEPTIPNKPSDCNCANGVCGANGQCVCTTGFESAANGAACGKCAAGFFRSSTGDCKACGLGCSQCEDTTGACTTCKSGFTLDGSDRSRCSPPAQVKSDGQVCPAGSFAAGGDCTPCDSACETCTGPSLNDCSKCARGRLFLDSSCVTPNSGWGCGAKCTACRIPNFTEASTVNARQCTECIPGAFLLGGECVDTCPDGTFLSPDFKSCQACDSSCKTCLGSATTCLTCSNNQLATAGRCVSSCPTATFRSSSGDQCTTCHPDCASCSGGEFNQCTACPAARPVLVNGRCLPTCTKTQYFDTSSQSCQACDTSCSSCAGPGPSNCLACSSSTRVLKQGTCEAAGCDRVIPGLGICLSDIVVVASPSGAPPPPTVSGIETPTKAKLKLEWWQILLMVLGGVFILVIIIWCCWRRRRQKNQKNQKKTKEFEPGVKKSTGWRWRLIRFGEKLFSHKRSVKVENSTSPGKSTAGQRGSFQMDQLKAAEEARAPTRQNLVTSPPLHLKPAQIQEDQDLVDLIGSYNVEEPRRKAPRPPSERYAPTIRSGYAVLPVRARPTSDSSDDYSPPRRPAHPPPARPPGYASEEYSPPPRGKYAQPSSSSRPLSGSSDLSQESVYSQMTGMPPKTPNSARSQRLKSKFSMDTMSILPPKKSSFWK</sequence>
<dbReference type="SUPFAM" id="SSF57184">
    <property type="entry name" value="Growth factor receptor domain"/>
    <property type="match status" value="3"/>
</dbReference>
<dbReference type="STRING" id="71717.A0A4Y7SPL7"/>
<keyword evidence="4" id="KW-0472">Membrane</keyword>
<evidence type="ECO:0000256" key="3">
    <source>
        <dbReference type="SAM" id="MobiDB-lite"/>
    </source>
</evidence>
<dbReference type="SMART" id="SM00261">
    <property type="entry name" value="FU"/>
    <property type="match status" value="7"/>
</dbReference>
<feature type="disulfide bond" evidence="2">
    <location>
        <begin position="208"/>
        <end position="217"/>
    </location>
</feature>
<dbReference type="PROSITE" id="PS50026">
    <property type="entry name" value="EGF_3"/>
    <property type="match status" value="1"/>
</dbReference>
<evidence type="ECO:0000256" key="2">
    <source>
        <dbReference type="PROSITE-ProRule" id="PRU00076"/>
    </source>
</evidence>
<evidence type="ECO:0000313" key="7">
    <source>
        <dbReference type="EMBL" id="TEB23598.1"/>
    </source>
</evidence>
<dbReference type="InterPro" id="IPR006212">
    <property type="entry name" value="Furin_repeat"/>
</dbReference>
<feature type="region of interest" description="Disordered" evidence="3">
    <location>
        <begin position="772"/>
        <end position="902"/>
    </location>
</feature>
<evidence type="ECO:0000313" key="8">
    <source>
        <dbReference type="Proteomes" id="UP000298030"/>
    </source>
</evidence>
<dbReference type="PANTHER" id="PTHR15332">
    <property type="entry name" value="PROPROTEIN CONVERTASE SUBTILISIN_KEXIN TYPE 5-LIKE"/>
    <property type="match status" value="1"/>
</dbReference>
<comment type="caution">
    <text evidence="2">Lacks conserved residue(s) required for the propagation of feature annotation.</text>
</comment>
<reference evidence="7 8" key="1">
    <citation type="journal article" date="2019" name="Nat. Ecol. Evol.">
        <title>Megaphylogeny resolves global patterns of mushroom evolution.</title>
        <authorList>
            <person name="Varga T."/>
            <person name="Krizsan K."/>
            <person name="Foldi C."/>
            <person name="Dima B."/>
            <person name="Sanchez-Garcia M."/>
            <person name="Sanchez-Ramirez S."/>
            <person name="Szollosi G.J."/>
            <person name="Szarkandi J.G."/>
            <person name="Papp V."/>
            <person name="Albert L."/>
            <person name="Andreopoulos W."/>
            <person name="Angelini C."/>
            <person name="Antonin V."/>
            <person name="Barry K.W."/>
            <person name="Bougher N.L."/>
            <person name="Buchanan P."/>
            <person name="Buyck B."/>
            <person name="Bense V."/>
            <person name="Catcheside P."/>
            <person name="Chovatia M."/>
            <person name="Cooper J."/>
            <person name="Damon W."/>
            <person name="Desjardin D."/>
            <person name="Finy P."/>
            <person name="Geml J."/>
            <person name="Haridas S."/>
            <person name="Hughes K."/>
            <person name="Justo A."/>
            <person name="Karasinski D."/>
            <person name="Kautmanova I."/>
            <person name="Kiss B."/>
            <person name="Kocsube S."/>
            <person name="Kotiranta H."/>
            <person name="LaButti K.M."/>
            <person name="Lechner B.E."/>
            <person name="Liimatainen K."/>
            <person name="Lipzen A."/>
            <person name="Lukacs Z."/>
            <person name="Mihaltcheva S."/>
            <person name="Morgado L.N."/>
            <person name="Niskanen T."/>
            <person name="Noordeloos M.E."/>
            <person name="Ohm R.A."/>
            <person name="Ortiz-Santana B."/>
            <person name="Ovrebo C."/>
            <person name="Racz N."/>
            <person name="Riley R."/>
            <person name="Savchenko A."/>
            <person name="Shiryaev A."/>
            <person name="Soop K."/>
            <person name="Spirin V."/>
            <person name="Szebenyi C."/>
            <person name="Tomsovsky M."/>
            <person name="Tulloss R.E."/>
            <person name="Uehling J."/>
            <person name="Grigoriev I.V."/>
            <person name="Vagvolgyi C."/>
            <person name="Papp T."/>
            <person name="Martin F.M."/>
            <person name="Miettinen O."/>
            <person name="Hibbett D.S."/>
            <person name="Nagy L.G."/>
        </authorList>
    </citation>
    <scope>NUCLEOTIDE SEQUENCE [LARGE SCALE GENOMIC DNA]</scope>
    <source>
        <strain evidence="7 8">FP101781</strain>
    </source>
</reference>
<keyword evidence="1 2" id="KW-0245">EGF-like domain</keyword>
<accession>A0A4Y7SPL7</accession>
<dbReference type="OrthoDB" id="18487at2759"/>
<keyword evidence="2" id="KW-1015">Disulfide bond</keyword>
<gene>
    <name evidence="7" type="ORF">FA13DRAFT_1797917</name>
</gene>
<feature type="domain" description="EGF-like" evidence="6">
    <location>
        <begin position="186"/>
        <end position="218"/>
    </location>
</feature>
<name>A0A4Y7SPL7_COPMI</name>
<dbReference type="EMBL" id="QPFP01000076">
    <property type="protein sequence ID" value="TEB23598.1"/>
    <property type="molecule type" value="Genomic_DNA"/>
</dbReference>
<protein>
    <recommendedName>
        <fullName evidence="6">EGF-like domain-containing protein</fullName>
    </recommendedName>
</protein>
<evidence type="ECO:0000256" key="1">
    <source>
        <dbReference type="ARBA" id="ARBA00022536"/>
    </source>
</evidence>
<feature type="transmembrane region" description="Helical" evidence="4">
    <location>
        <begin position="637"/>
        <end position="659"/>
    </location>
</feature>
<dbReference type="InterPro" id="IPR002049">
    <property type="entry name" value="LE_dom"/>
</dbReference>
<feature type="chain" id="PRO_5021425654" description="EGF-like domain-containing protein" evidence="5">
    <location>
        <begin position="20"/>
        <end position="902"/>
    </location>
</feature>
<keyword evidence="8" id="KW-1185">Reference proteome</keyword>
<dbReference type="SMART" id="SM00180">
    <property type="entry name" value="EGF_Lam"/>
    <property type="match status" value="2"/>
</dbReference>
<organism evidence="7 8">
    <name type="scientific">Coprinellus micaceus</name>
    <name type="common">Glistening ink-cap mushroom</name>
    <name type="synonym">Coprinus micaceus</name>
    <dbReference type="NCBI Taxonomy" id="71717"/>
    <lineage>
        <taxon>Eukaryota</taxon>
        <taxon>Fungi</taxon>
        <taxon>Dikarya</taxon>
        <taxon>Basidiomycota</taxon>
        <taxon>Agaricomycotina</taxon>
        <taxon>Agaricomycetes</taxon>
        <taxon>Agaricomycetidae</taxon>
        <taxon>Agaricales</taxon>
        <taxon>Agaricineae</taxon>
        <taxon>Psathyrellaceae</taxon>
        <taxon>Coprinellus</taxon>
    </lineage>
</organism>
<dbReference type="InterPro" id="IPR000742">
    <property type="entry name" value="EGF"/>
</dbReference>
<comment type="caution">
    <text evidence="7">The sequence shown here is derived from an EMBL/GenBank/DDBJ whole genome shotgun (WGS) entry which is preliminary data.</text>
</comment>
<dbReference type="Proteomes" id="UP000298030">
    <property type="component" value="Unassembled WGS sequence"/>
</dbReference>
<keyword evidence="5" id="KW-0732">Signal</keyword>
<evidence type="ECO:0000259" key="6">
    <source>
        <dbReference type="PROSITE" id="PS50026"/>
    </source>
</evidence>
<dbReference type="PROSITE" id="PS01248">
    <property type="entry name" value="EGF_LAM_1"/>
    <property type="match status" value="1"/>
</dbReference>
<feature type="disulfide bond" evidence="2">
    <location>
        <begin position="190"/>
        <end position="200"/>
    </location>
</feature>
<dbReference type="CDD" id="cd00055">
    <property type="entry name" value="EGF_Lam"/>
    <property type="match status" value="1"/>
</dbReference>
<dbReference type="CDD" id="cd00064">
    <property type="entry name" value="FU"/>
    <property type="match status" value="4"/>
</dbReference>
<feature type="region of interest" description="Disordered" evidence="3">
    <location>
        <begin position="727"/>
        <end position="757"/>
    </location>
</feature>
<proteinExistence type="predicted"/>
<dbReference type="Gene3D" id="2.10.25.10">
    <property type="entry name" value="Laminin"/>
    <property type="match status" value="1"/>
</dbReference>
<dbReference type="Gene3D" id="2.10.220.10">
    <property type="entry name" value="Hormone Receptor, Insulin-like Growth Factor Receptor 1, Chain A, domain 2"/>
    <property type="match status" value="4"/>
</dbReference>
<keyword evidence="4" id="KW-0812">Transmembrane</keyword>
<dbReference type="InterPro" id="IPR009030">
    <property type="entry name" value="Growth_fac_rcpt_cys_sf"/>
</dbReference>
<dbReference type="SMART" id="SM00181">
    <property type="entry name" value="EGF"/>
    <property type="match status" value="6"/>
</dbReference>
<evidence type="ECO:0000256" key="5">
    <source>
        <dbReference type="SAM" id="SignalP"/>
    </source>
</evidence>
<keyword evidence="4" id="KW-1133">Transmembrane helix</keyword>
<dbReference type="PANTHER" id="PTHR15332:SF175">
    <property type="entry name" value="PROPROTEIN CONVERTASE SUBTILISIN_KEXIN TYPE 5-LIKE"/>
    <property type="match status" value="1"/>
</dbReference>
<evidence type="ECO:0000256" key="4">
    <source>
        <dbReference type="SAM" id="Phobius"/>
    </source>
</evidence>
<feature type="signal peptide" evidence="5">
    <location>
        <begin position="1"/>
        <end position="19"/>
    </location>
</feature>
<dbReference type="Pfam" id="PF23106">
    <property type="entry name" value="EGF_Teneurin"/>
    <property type="match status" value="1"/>
</dbReference>
<dbReference type="AlphaFoldDB" id="A0A4Y7SPL7"/>
<feature type="compositionally biased region" description="Low complexity" evidence="3">
    <location>
        <begin position="843"/>
        <end position="857"/>
    </location>
</feature>